<evidence type="ECO:0000313" key="2">
    <source>
        <dbReference type="EMBL" id="ELT89042.1"/>
    </source>
</evidence>
<dbReference type="PROSITE" id="PS50888">
    <property type="entry name" value="BHLH"/>
    <property type="match status" value="1"/>
</dbReference>
<dbReference type="InterPro" id="IPR050283">
    <property type="entry name" value="E-box_TF_Regulators"/>
</dbReference>
<keyword evidence="4" id="KW-1185">Reference proteome</keyword>
<dbReference type="GO" id="GO:0000977">
    <property type="term" value="F:RNA polymerase II transcription regulatory region sequence-specific DNA binding"/>
    <property type="evidence" value="ECO:0007669"/>
    <property type="project" value="TreeGrafter"/>
</dbReference>
<dbReference type="PANTHER" id="PTHR23349">
    <property type="entry name" value="BASIC HELIX-LOOP-HELIX TRANSCRIPTION FACTOR, TWIST"/>
    <property type="match status" value="1"/>
</dbReference>
<accession>R7TC21</accession>
<name>R7TC21_CAPTE</name>
<dbReference type="InterPro" id="IPR011598">
    <property type="entry name" value="bHLH_dom"/>
</dbReference>
<dbReference type="Pfam" id="PF00010">
    <property type="entry name" value="HLH"/>
    <property type="match status" value="1"/>
</dbReference>
<dbReference type="SUPFAM" id="SSF47459">
    <property type="entry name" value="HLH, helix-loop-helix DNA-binding domain"/>
    <property type="match status" value="1"/>
</dbReference>
<dbReference type="Gene3D" id="4.10.280.10">
    <property type="entry name" value="Helix-loop-helix DNA-binding domain"/>
    <property type="match status" value="1"/>
</dbReference>
<gene>
    <name evidence="2" type="ORF">CAPTEDRAFT_80499</name>
</gene>
<dbReference type="GO" id="GO:0000981">
    <property type="term" value="F:DNA-binding transcription factor activity, RNA polymerase II-specific"/>
    <property type="evidence" value="ECO:0007669"/>
    <property type="project" value="TreeGrafter"/>
</dbReference>
<dbReference type="SMART" id="SM00353">
    <property type="entry name" value="HLH"/>
    <property type="match status" value="1"/>
</dbReference>
<dbReference type="OMA" id="YICALVE"/>
<reference evidence="4" key="1">
    <citation type="submission" date="2012-12" db="EMBL/GenBank/DDBJ databases">
        <authorList>
            <person name="Hellsten U."/>
            <person name="Grimwood J."/>
            <person name="Chapman J.A."/>
            <person name="Shapiro H."/>
            <person name="Aerts A."/>
            <person name="Otillar R.P."/>
            <person name="Terry A.Y."/>
            <person name="Boore J.L."/>
            <person name="Simakov O."/>
            <person name="Marletaz F."/>
            <person name="Cho S.-J."/>
            <person name="Edsinger-Gonzales E."/>
            <person name="Havlak P."/>
            <person name="Kuo D.-H."/>
            <person name="Larsson T."/>
            <person name="Lv J."/>
            <person name="Arendt D."/>
            <person name="Savage R."/>
            <person name="Osoegawa K."/>
            <person name="de Jong P."/>
            <person name="Lindberg D.R."/>
            <person name="Seaver E.C."/>
            <person name="Weisblat D.A."/>
            <person name="Putnam N.H."/>
            <person name="Grigoriev I.V."/>
            <person name="Rokhsar D.S."/>
        </authorList>
    </citation>
    <scope>NUCLEOTIDE SEQUENCE</scope>
    <source>
        <strain evidence="4">I ESC-2004</strain>
    </source>
</reference>
<feature type="non-terminal residue" evidence="2">
    <location>
        <position position="1"/>
    </location>
</feature>
<evidence type="ECO:0000259" key="1">
    <source>
        <dbReference type="PROSITE" id="PS50888"/>
    </source>
</evidence>
<dbReference type="STRING" id="283909.R7TC21"/>
<sequence>KPKRKRVINRVQRKAANVRERRRMVTLNDAFEHLKTRIPRGIKDKKLSRIDTLRTAISYITNMQKML</sequence>
<dbReference type="HOGENOM" id="CLU_171328_3_0_1"/>
<dbReference type="InterPro" id="IPR036638">
    <property type="entry name" value="HLH_DNA-bd_sf"/>
</dbReference>
<reference evidence="2 4" key="2">
    <citation type="journal article" date="2013" name="Nature">
        <title>Insights into bilaterian evolution from three spiralian genomes.</title>
        <authorList>
            <person name="Simakov O."/>
            <person name="Marletaz F."/>
            <person name="Cho S.J."/>
            <person name="Edsinger-Gonzales E."/>
            <person name="Havlak P."/>
            <person name="Hellsten U."/>
            <person name="Kuo D.H."/>
            <person name="Larsson T."/>
            <person name="Lv J."/>
            <person name="Arendt D."/>
            <person name="Savage R."/>
            <person name="Osoegawa K."/>
            <person name="de Jong P."/>
            <person name="Grimwood J."/>
            <person name="Chapman J.A."/>
            <person name="Shapiro H."/>
            <person name="Aerts A."/>
            <person name="Otillar R.P."/>
            <person name="Terry A.Y."/>
            <person name="Boore J.L."/>
            <person name="Grigoriev I.V."/>
            <person name="Lindberg D.R."/>
            <person name="Seaver E.C."/>
            <person name="Weisblat D.A."/>
            <person name="Putnam N.H."/>
            <person name="Rokhsar D.S."/>
        </authorList>
    </citation>
    <scope>NUCLEOTIDE SEQUENCE</scope>
    <source>
        <strain evidence="2 4">I ESC-2004</strain>
    </source>
</reference>
<protein>
    <recommendedName>
        <fullName evidence="1">BHLH domain-containing protein</fullName>
    </recommendedName>
</protein>
<dbReference type="GO" id="GO:0032502">
    <property type="term" value="P:developmental process"/>
    <property type="evidence" value="ECO:0007669"/>
    <property type="project" value="TreeGrafter"/>
</dbReference>
<dbReference type="AlphaFoldDB" id="R7TC21"/>
<dbReference type="PANTHER" id="PTHR23349:SF63">
    <property type="entry name" value="FER3-LIKE PROTEIN"/>
    <property type="match status" value="1"/>
</dbReference>
<feature type="domain" description="BHLH" evidence="1">
    <location>
        <begin position="11"/>
        <end position="63"/>
    </location>
</feature>
<dbReference type="EnsemblMetazoa" id="CapteT80499">
    <property type="protein sequence ID" value="CapteP80499"/>
    <property type="gene ID" value="CapteG80499"/>
</dbReference>
<evidence type="ECO:0000313" key="3">
    <source>
        <dbReference type="EnsemblMetazoa" id="CapteP80499"/>
    </source>
</evidence>
<dbReference type="OrthoDB" id="5969565at2759"/>
<evidence type="ECO:0000313" key="4">
    <source>
        <dbReference type="Proteomes" id="UP000014760"/>
    </source>
</evidence>
<dbReference type="EMBL" id="KB311569">
    <property type="protein sequence ID" value="ELT89042.1"/>
    <property type="molecule type" value="Genomic_DNA"/>
</dbReference>
<dbReference type="GO" id="GO:0046983">
    <property type="term" value="F:protein dimerization activity"/>
    <property type="evidence" value="ECO:0007669"/>
    <property type="project" value="InterPro"/>
</dbReference>
<reference evidence="3" key="3">
    <citation type="submission" date="2015-06" db="UniProtKB">
        <authorList>
            <consortium name="EnsemblMetazoa"/>
        </authorList>
    </citation>
    <scope>IDENTIFICATION</scope>
</reference>
<feature type="non-terminal residue" evidence="2">
    <location>
        <position position="67"/>
    </location>
</feature>
<dbReference type="Proteomes" id="UP000014760">
    <property type="component" value="Unassembled WGS sequence"/>
</dbReference>
<dbReference type="EMBL" id="AMQN01015080">
    <property type="status" value="NOT_ANNOTATED_CDS"/>
    <property type="molecule type" value="Genomic_DNA"/>
</dbReference>
<organism evidence="2">
    <name type="scientific">Capitella teleta</name>
    <name type="common">Polychaete worm</name>
    <dbReference type="NCBI Taxonomy" id="283909"/>
    <lineage>
        <taxon>Eukaryota</taxon>
        <taxon>Metazoa</taxon>
        <taxon>Spiralia</taxon>
        <taxon>Lophotrochozoa</taxon>
        <taxon>Annelida</taxon>
        <taxon>Polychaeta</taxon>
        <taxon>Sedentaria</taxon>
        <taxon>Scolecida</taxon>
        <taxon>Capitellidae</taxon>
        <taxon>Capitella</taxon>
    </lineage>
</organism>
<proteinExistence type="predicted"/>